<proteinExistence type="predicted"/>
<gene>
    <name evidence="2" type="ORF">AB4Y30_04775</name>
</gene>
<dbReference type="GO" id="GO:0016787">
    <property type="term" value="F:hydrolase activity"/>
    <property type="evidence" value="ECO:0007669"/>
    <property type="project" value="UniProtKB-KW"/>
</dbReference>
<dbReference type="SUPFAM" id="SSF56601">
    <property type="entry name" value="beta-lactamase/transpeptidase-like"/>
    <property type="match status" value="1"/>
</dbReference>
<dbReference type="PANTHER" id="PTHR46825">
    <property type="entry name" value="D-ALANYL-D-ALANINE-CARBOXYPEPTIDASE/ENDOPEPTIDASE AMPH"/>
    <property type="match status" value="1"/>
</dbReference>
<dbReference type="InterPro" id="IPR012338">
    <property type="entry name" value="Beta-lactam/transpept-like"/>
</dbReference>
<evidence type="ECO:0000259" key="1">
    <source>
        <dbReference type="Pfam" id="PF00144"/>
    </source>
</evidence>
<keyword evidence="2" id="KW-0378">Hydrolase</keyword>
<dbReference type="InterPro" id="IPR050491">
    <property type="entry name" value="AmpC-like"/>
</dbReference>
<dbReference type="Pfam" id="PF00144">
    <property type="entry name" value="Beta-lactamase"/>
    <property type="match status" value="1"/>
</dbReference>
<sequence length="470" mass="52703">MANLKNFESYANEIIEKFQIPGVSIGIDKYAQPFYYQGFGYRNKEEKLAVTPDTVFGIASVTKSFTCVGIMQLQEAGKLSVHDKVIKYLPEFKTPDAEKTAQITIHHFMTNSSGLPPLPSLVYANKRSFDQDPSTKDYPGLDVAESEQGPIDTHEELMEFIAGLDFDLLGPPGIHFSYSNDAFSLLGAIIERVSGQKYEEYIKEHILIPAGMHHSTFDLSDLAEYDNITMSYAKKEEDGKTVVYQAPVWWDAPAMRAAGYLKSTVHDMLRYTEIYRKKGIVHGTRILSEESVKAMTYPYIETEPGSYYGYGLTVTPDFFGYKLIEHGGNLKAIASLMSIIPDLGITGMILTNLAAVPAGPLLRAALHDTIGQEIGASHMTFQKREITEEEIKRLVGTYMSNEGAKITIGLDEGDITFFSQGEYHPIKCIGENLFDVNVKDQQEIVRFIENANGEVDRIAYHYRQFPKIKE</sequence>
<dbReference type="PANTHER" id="PTHR46825:SF9">
    <property type="entry name" value="BETA-LACTAMASE-RELATED DOMAIN-CONTAINING PROTEIN"/>
    <property type="match status" value="1"/>
</dbReference>
<evidence type="ECO:0000313" key="2">
    <source>
        <dbReference type="EMBL" id="XDK33670.1"/>
    </source>
</evidence>
<dbReference type="InterPro" id="IPR001466">
    <property type="entry name" value="Beta-lactam-related"/>
</dbReference>
<dbReference type="AlphaFoldDB" id="A0AB39HT85"/>
<feature type="domain" description="Beta-lactamase-related" evidence="1">
    <location>
        <begin position="13"/>
        <end position="355"/>
    </location>
</feature>
<accession>A0AB39HT85</accession>
<dbReference type="Gene3D" id="3.40.710.10">
    <property type="entry name" value="DD-peptidase/beta-lactamase superfamily"/>
    <property type="match status" value="1"/>
</dbReference>
<dbReference type="EC" id="3.-.-.-" evidence="2"/>
<protein>
    <submittedName>
        <fullName evidence="2">Serine hydrolase domain-containing protein</fullName>
        <ecNumber evidence="2">3.-.-.-</ecNumber>
    </submittedName>
</protein>
<organism evidence="2">
    <name type="scientific">Ornithinibacillus sp. 4-3</name>
    <dbReference type="NCBI Taxonomy" id="3231488"/>
    <lineage>
        <taxon>Bacteria</taxon>
        <taxon>Bacillati</taxon>
        <taxon>Bacillota</taxon>
        <taxon>Bacilli</taxon>
        <taxon>Bacillales</taxon>
        <taxon>Bacillaceae</taxon>
        <taxon>Ornithinibacillus</taxon>
    </lineage>
</organism>
<dbReference type="RefSeq" id="WP_368654348.1">
    <property type="nucleotide sequence ID" value="NZ_CP162599.1"/>
</dbReference>
<name>A0AB39HT85_9BACI</name>
<reference evidence="2" key="1">
    <citation type="submission" date="2024-07" db="EMBL/GenBank/DDBJ databases">
        <title>Halotolerant mesophilic bacterium Ornithinibacillus sp. 4-3, sp. nov., isolated from soil.</title>
        <authorList>
            <person name="Sidarenka A.V."/>
            <person name="Guliayeva D.E."/>
            <person name="Leanovich S.I."/>
            <person name="Hileuskaya K.S."/>
            <person name="Akhremchuk A.E."/>
            <person name="Sikolenko M.A."/>
            <person name="Valentovich L.N."/>
        </authorList>
    </citation>
    <scope>NUCLEOTIDE SEQUENCE</scope>
    <source>
        <strain evidence="2">4-3</strain>
    </source>
</reference>
<dbReference type="EMBL" id="CP162599">
    <property type="protein sequence ID" value="XDK33670.1"/>
    <property type="molecule type" value="Genomic_DNA"/>
</dbReference>